<gene>
    <name evidence="3" type="ORF">ACFSJU_07625</name>
</gene>
<evidence type="ECO:0000313" key="3">
    <source>
        <dbReference type="EMBL" id="MFD2162258.1"/>
    </source>
</evidence>
<feature type="region of interest" description="Disordered" evidence="1">
    <location>
        <begin position="189"/>
        <end position="211"/>
    </location>
</feature>
<proteinExistence type="predicted"/>
<dbReference type="Proteomes" id="UP001597387">
    <property type="component" value="Unassembled WGS sequence"/>
</dbReference>
<feature type="signal peptide" evidence="2">
    <location>
        <begin position="1"/>
        <end position="20"/>
    </location>
</feature>
<keyword evidence="4" id="KW-1185">Reference proteome</keyword>
<evidence type="ECO:0000256" key="2">
    <source>
        <dbReference type="SAM" id="SignalP"/>
    </source>
</evidence>
<keyword evidence="2" id="KW-0732">Signal</keyword>
<protein>
    <recommendedName>
        <fullName evidence="5">Periplasmic heavy metal sensor</fullName>
    </recommendedName>
</protein>
<evidence type="ECO:0000313" key="4">
    <source>
        <dbReference type="Proteomes" id="UP001597387"/>
    </source>
</evidence>
<accession>A0ABW4ZJM1</accession>
<evidence type="ECO:0008006" key="5">
    <source>
        <dbReference type="Google" id="ProtNLM"/>
    </source>
</evidence>
<feature type="chain" id="PRO_5046165661" description="Periplasmic heavy metal sensor" evidence="2">
    <location>
        <begin position="21"/>
        <end position="211"/>
    </location>
</feature>
<dbReference type="RefSeq" id="WP_255903974.1">
    <property type="nucleotide sequence ID" value="NZ_JAFMZO010000003.1"/>
</dbReference>
<dbReference type="EMBL" id="JBHUHZ010000001">
    <property type="protein sequence ID" value="MFD2162258.1"/>
    <property type="molecule type" value="Genomic_DNA"/>
</dbReference>
<comment type="caution">
    <text evidence="3">The sequence shown here is derived from an EMBL/GenBank/DDBJ whole genome shotgun (WGS) entry which is preliminary data.</text>
</comment>
<organism evidence="3 4">
    <name type="scientific">Paradesertivirga mongoliensis</name>
    <dbReference type="NCBI Taxonomy" id="2100740"/>
    <lineage>
        <taxon>Bacteria</taxon>
        <taxon>Pseudomonadati</taxon>
        <taxon>Bacteroidota</taxon>
        <taxon>Sphingobacteriia</taxon>
        <taxon>Sphingobacteriales</taxon>
        <taxon>Sphingobacteriaceae</taxon>
        <taxon>Paradesertivirga</taxon>
    </lineage>
</organism>
<sequence>MRRTTFLLLMLMQVSLMTVAQFNQSNQRQASESHQEVQYRFKRVFYQKRLGIDSLAAMRLVKADEEKQIEMDKLFNDVSMDIPARAQALKKLEQEHQQKFSTTLNSAQLSRLSSKAQQQKSSESVHLKYKGDSLSRRVSALQQEYRSELSAVVKNLNLDSKTKQKKIQALLDEQQLSINALYKAEQHRREQIQRLQPKGKAQKGIKQDKKL</sequence>
<name>A0ABW4ZJM1_9SPHI</name>
<reference evidence="4" key="1">
    <citation type="journal article" date="2019" name="Int. J. Syst. Evol. Microbiol.">
        <title>The Global Catalogue of Microorganisms (GCM) 10K type strain sequencing project: providing services to taxonomists for standard genome sequencing and annotation.</title>
        <authorList>
            <consortium name="The Broad Institute Genomics Platform"/>
            <consortium name="The Broad Institute Genome Sequencing Center for Infectious Disease"/>
            <person name="Wu L."/>
            <person name="Ma J."/>
        </authorList>
    </citation>
    <scope>NUCLEOTIDE SEQUENCE [LARGE SCALE GENOMIC DNA]</scope>
    <source>
        <strain evidence="4">KCTC 42217</strain>
    </source>
</reference>
<evidence type="ECO:0000256" key="1">
    <source>
        <dbReference type="SAM" id="MobiDB-lite"/>
    </source>
</evidence>